<keyword evidence="8" id="KW-0479">Metal-binding</keyword>
<keyword evidence="11" id="KW-1185">Reference proteome</keyword>
<dbReference type="PROSITE" id="PS50103">
    <property type="entry name" value="ZF_C3H1"/>
    <property type="match status" value="1"/>
</dbReference>
<dbReference type="PANTHER" id="PTHR46527:SF1">
    <property type="entry name" value="NUCLEOPORIN NUP42"/>
    <property type="match status" value="1"/>
</dbReference>
<dbReference type="GO" id="GO:0031965">
    <property type="term" value="C:nuclear membrane"/>
    <property type="evidence" value="ECO:0007669"/>
    <property type="project" value="UniProtKB-SubCell"/>
</dbReference>
<keyword evidence="3" id="KW-0906">Nuclear pore complex</keyword>
<name>A0A6P3W172_CLUHA</name>
<dbReference type="CTD" id="11097"/>
<feature type="compositionally biased region" description="Low complexity" evidence="9">
    <location>
        <begin position="249"/>
        <end position="265"/>
    </location>
</feature>
<dbReference type="InterPro" id="IPR051767">
    <property type="entry name" value="Nucleoporin_NUP42"/>
</dbReference>
<evidence type="ECO:0000256" key="7">
    <source>
        <dbReference type="ARBA" id="ARBA00042384"/>
    </source>
</evidence>
<organism evidence="11 12">
    <name type="scientific">Clupea harengus</name>
    <name type="common">Atlantic herring</name>
    <dbReference type="NCBI Taxonomy" id="7950"/>
    <lineage>
        <taxon>Eukaryota</taxon>
        <taxon>Metazoa</taxon>
        <taxon>Chordata</taxon>
        <taxon>Craniata</taxon>
        <taxon>Vertebrata</taxon>
        <taxon>Euteleostomi</taxon>
        <taxon>Actinopterygii</taxon>
        <taxon>Neopterygii</taxon>
        <taxon>Teleostei</taxon>
        <taxon>Clupei</taxon>
        <taxon>Clupeiformes</taxon>
        <taxon>Clupeoidei</taxon>
        <taxon>Clupeidae</taxon>
        <taxon>Clupea</taxon>
    </lineage>
</organism>
<sequence>MTVCSFFLQGRCRYGEKCWNEHPRGGGGGGGGRGGGGGGGDYSRGAPQSNRGGGGFGNRVWVNPQRAGGDFVKPSTFGGRDTGKDSSFGVSTQNRFGSLNTPSSFDRGGQKDENEKHLETIQKDMEIWESSGQWLFSCYAVLKASISGFVELSHEELRLEYYNGRASGDLQTYGNSVQQLASQGMSRLQELRVMNASTRSALIAELNNPGQQTSSFGAASSGIGFGSPESSGFGSTAPSGFGSTGPSGFGSTAPSGFGSAPPSTGLGSGGFGDPAPSSATFSFASPQGAPTGFGSTQPQSQPSFGAAPGAAPSAAAFSFAAPAAASSTKDTSAAFGGSAAGFSFASGAAPSSTGGFGGGFGAPAVASGFGQPSGRTNTGLFASGGAGAAAAAASAGASAESLFTPQSELTADELKEFAAKRFTLGQIPLRPPPADMLVV</sequence>
<protein>
    <recommendedName>
        <fullName evidence="6">Nucleoporin NUP42</fullName>
    </recommendedName>
    <alternativeName>
        <fullName evidence="7">Nucleoporin-like protein 2</fullName>
    </alternativeName>
</protein>
<feature type="compositionally biased region" description="Gly residues" evidence="9">
    <location>
        <begin position="25"/>
        <end position="42"/>
    </location>
</feature>
<dbReference type="SMART" id="SM00356">
    <property type="entry name" value="ZnF_C3H1"/>
    <property type="match status" value="1"/>
</dbReference>
<evidence type="ECO:0000256" key="6">
    <source>
        <dbReference type="ARBA" id="ARBA00039886"/>
    </source>
</evidence>
<evidence type="ECO:0000256" key="4">
    <source>
        <dbReference type="ARBA" id="ARBA00023242"/>
    </source>
</evidence>
<feature type="domain" description="C3H1-type" evidence="10">
    <location>
        <begin position="1"/>
        <end position="25"/>
    </location>
</feature>
<evidence type="ECO:0000259" key="10">
    <source>
        <dbReference type="PROSITE" id="PS50103"/>
    </source>
</evidence>
<gene>
    <name evidence="12" type="primary">nup42</name>
</gene>
<keyword evidence="8" id="KW-0863">Zinc-finger</keyword>
<dbReference type="OrthoDB" id="20729at2759"/>
<dbReference type="InterPro" id="IPR000571">
    <property type="entry name" value="Znf_CCCH"/>
</dbReference>
<reference evidence="12" key="1">
    <citation type="submission" date="2025-08" db="UniProtKB">
        <authorList>
            <consortium name="RefSeq"/>
        </authorList>
    </citation>
    <scope>IDENTIFICATION</scope>
</reference>
<evidence type="ECO:0000313" key="12">
    <source>
        <dbReference type="RefSeq" id="XP_012686899.2"/>
    </source>
</evidence>
<proteinExistence type="predicted"/>
<evidence type="ECO:0000256" key="1">
    <source>
        <dbReference type="ARBA" id="ARBA00004335"/>
    </source>
</evidence>
<feature type="compositionally biased region" description="Low complexity" evidence="9">
    <location>
        <begin position="274"/>
        <end position="286"/>
    </location>
</feature>
<dbReference type="AlphaFoldDB" id="A0A6P3W172"/>
<keyword evidence="8" id="KW-0862">Zinc</keyword>
<keyword evidence="4" id="KW-0539">Nucleus</keyword>
<evidence type="ECO:0000256" key="9">
    <source>
        <dbReference type="SAM" id="MobiDB-lite"/>
    </source>
</evidence>
<dbReference type="GO" id="GO:0005643">
    <property type="term" value="C:nuclear pore"/>
    <property type="evidence" value="ECO:0007669"/>
    <property type="project" value="UniProtKB-SubCell"/>
</dbReference>
<dbReference type="RefSeq" id="XP_012686899.2">
    <property type="nucleotide sequence ID" value="XM_012831445.2"/>
</dbReference>
<comment type="function">
    <text evidence="5">Required for the export of mRNAs containing poly(A) tails from the nucleus into the cytoplasm.</text>
</comment>
<keyword evidence="3" id="KW-0813">Transport</keyword>
<feature type="region of interest" description="Disordered" evidence="9">
    <location>
        <begin position="227"/>
        <end position="308"/>
    </location>
</feature>
<evidence type="ECO:0000256" key="5">
    <source>
        <dbReference type="ARBA" id="ARBA00037262"/>
    </source>
</evidence>
<dbReference type="GO" id="GO:0008270">
    <property type="term" value="F:zinc ion binding"/>
    <property type="evidence" value="ECO:0007669"/>
    <property type="project" value="UniProtKB-KW"/>
</dbReference>
<dbReference type="KEGG" id="char:105903667"/>
<evidence type="ECO:0000313" key="11">
    <source>
        <dbReference type="Proteomes" id="UP000515152"/>
    </source>
</evidence>
<keyword evidence="3" id="KW-0653">Protein transport</keyword>
<evidence type="ECO:0000256" key="8">
    <source>
        <dbReference type="PROSITE-ProRule" id="PRU00723"/>
    </source>
</evidence>
<feature type="compositionally biased region" description="Polar residues" evidence="9">
    <location>
        <begin position="88"/>
        <end position="104"/>
    </location>
</feature>
<accession>A0A6P3W172</accession>
<keyword evidence="3" id="KW-0509">mRNA transport</keyword>
<feature type="region of interest" description="Disordered" evidence="9">
    <location>
        <begin position="22"/>
        <end position="113"/>
    </location>
</feature>
<dbReference type="PANTHER" id="PTHR46527">
    <property type="entry name" value="NUCLEOPORIN-LIKE PROTEIN 2"/>
    <property type="match status" value="1"/>
</dbReference>
<feature type="compositionally biased region" description="Low complexity" evidence="9">
    <location>
        <begin position="227"/>
        <end position="241"/>
    </location>
</feature>
<keyword evidence="3" id="KW-0811">Translocation</keyword>
<dbReference type="Proteomes" id="UP000515152">
    <property type="component" value="Chromosome 19"/>
</dbReference>
<dbReference type="GeneID" id="105903667"/>
<comment type="subcellular location">
    <subcellularLocation>
        <location evidence="1">Nucleus membrane</location>
        <topology evidence="1">Peripheral membrane protein</topology>
        <orientation evidence="1">Cytoplasmic side</orientation>
    </subcellularLocation>
    <subcellularLocation>
        <location evidence="2">Nucleus</location>
        <location evidence="2">Nuclear pore complex</location>
    </subcellularLocation>
</comment>
<evidence type="ECO:0000256" key="3">
    <source>
        <dbReference type="ARBA" id="ARBA00023132"/>
    </source>
</evidence>
<evidence type="ECO:0000256" key="2">
    <source>
        <dbReference type="ARBA" id="ARBA00004567"/>
    </source>
</evidence>
<feature type="zinc finger region" description="C3H1-type" evidence="8">
    <location>
        <begin position="1"/>
        <end position="25"/>
    </location>
</feature>